<evidence type="ECO:0000313" key="4">
    <source>
        <dbReference type="Proteomes" id="UP000433101"/>
    </source>
</evidence>
<dbReference type="InterPro" id="IPR005031">
    <property type="entry name" value="COQ10_START"/>
</dbReference>
<name>A0A7X3LXQ2_9HYPH</name>
<evidence type="ECO:0000256" key="1">
    <source>
        <dbReference type="ARBA" id="ARBA00008918"/>
    </source>
</evidence>
<reference evidence="3 4" key="1">
    <citation type="submission" date="2019-12" db="EMBL/GenBank/DDBJ databases">
        <authorList>
            <person name="Li M."/>
        </authorList>
    </citation>
    <scope>NUCLEOTIDE SEQUENCE [LARGE SCALE GENOMIC DNA]</scope>
    <source>
        <strain evidence="3 4">GBMRC 2046</strain>
    </source>
</reference>
<proteinExistence type="inferred from homology"/>
<dbReference type="PANTHER" id="PTHR12901">
    <property type="entry name" value="SPERM PROTEIN HOMOLOG"/>
    <property type="match status" value="1"/>
</dbReference>
<dbReference type="EMBL" id="WUMV01000009">
    <property type="protein sequence ID" value="MXN66963.1"/>
    <property type="molecule type" value="Genomic_DNA"/>
</dbReference>
<dbReference type="GO" id="GO:0045333">
    <property type="term" value="P:cellular respiration"/>
    <property type="evidence" value="ECO:0007669"/>
    <property type="project" value="InterPro"/>
</dbReference>
<dbReference type="InterPro" id="IPR044996">
    <property type="entry name" value="COQ10-like"/>
</dbReference>
<dbReference type="Gene3D" id="3.30.530.20">
    <property type="match status" value="1"/>
</dbReference>
<evidence type="ECO:0000313" key="3">
    <source>
        <dbReference type="EMBL" id="MXN66963.1"/>
    </source>
</evidence>
<organism evidence="3 4">
    <name type="scientific">Stappia sediminis</name>
    <dbReference type="NCBI Taxonomy" id="2692190"/>
    <lineage>
        <taxon>Bacteria</taxon>
        <taxon>Pseudomonadati</taxon>
        <taxon>Pseudomonadota</taxon>
        <taxon>Alphaproteobacteria</taxon>
        <taxon>Hyphomicrobiales</taxon>
        <taxon>Stappiaceae</taxon>
        <taxon>Stappia</taxon>
    </lineage>
</organism>
<keyword evidence="4" id="KW-1185">Reference proteome</keyword>
<sequence>MPTFHTEHKVGHSAKNMFDLVADVEQYPRFVPLCEALIVRGRKQFDDGKEVLIADMTVAYKLFRETFTSRVTLDPGANEIYVEYLDGPFKHLENTWGFTPLGQDCCQIRFHITYEFKSRTLGALMGAMFDRAFSKFSDAFEARADEVYNTA</sequence>
<dbReference type="CDD" id="cd07813">
    <property type="entry name" value="COQ10p_like"/>
    <property type="match status" value="1"/>
</dbReference>
<dbReference type="Pfam" id="PF03364">
    <property type="entry name" value="Polyketide_cyc"/>
    <property type="match status" value="1"/>
</dbReference>
<gene>
    <name evidence="3" type="ORF">GR183_18780</name>
</gene>
<dbReference type="SUPFAM" id="SSF55961">
    <property type="entry name" value="Bet v1-like"/>
    <property type="match status" value="1"/>
</dbReference>
<evidence type="ECO:0000259" key="2">
    <source>
        <dbReference type="Pfam" id="PF03364"/>
    </source>
</evidence>
<accession>A0A7X3LXQ2</accession>
<dbReference type="RefSeq" id="WP_160777212.1">
    <property type="nucleotide sequence ID" value="NZ_WUMV01000009.1"/>
</dbReference>
<protein>
    <submittedName>
        <fullName evidence="3">Type II toxin-antitoxin system RatA family toxin</fullName>
    </submittedName>
</protein>
<dbReference type="Proteomes" id="UP000433101">
    <property type="component" value="Unassembled WGS sequence"/>
</dbReference>
<comment type="caution">
    <text evidence="3">The sequence shown here is derived from an EMBL/GenBank/DDBJ whole genome shotgun (WGS) entry which is preliminary data.</text>
</comment>
<comment type="similarity">
    <text evidence="1">Belongs to the ribosome association toxin RatA family.</text>
</comment>
<dbReference type="GO" id="GO:0048039">
    <property type="term" value="F:ubiquinone binding"/>
    <property type="evidence" value="ECO:0007669"/>
    <property type="project" value="InterPro"/>
</dbReference>
<feature type="domain" description="Coenzyme Q-binding protein COQ10 START" evidence="2">
    <location>
        <begin position="10"/>
        <end position="141"/>
    </location>
</feature>
<dbReference type="AlphaFoldDB" id="A0A7X3LXQ2"/>
<dbReference type="PANTHER" id="PTHR12901:SF10">
    <property type="entry name" value="COENZYME Q-BINDING PROTEIN COQ10, MITOCHONDRIAL"/>
    <property type="match status" value="1"/>
</dbReference>
<dbReference type="InterPro" id="IPR023393">
    <property type="entry name" value="START-like_dom_sf"/>
</dbReference>